<comment type="caution">
    <text evidence="1">The sequence shown here is derived from an EMBL/GenBank/DDBJ whole genome shotgun (WGS) entry which is preliminary data.</text>
</comment>
<dbReference type="EMBL" id="JAPWTK010000028">
    <property type="protein sequence ID" value="KAJ8956707.1"/>
    <property type="molecule type" value="Genomic_DNA"/>
</dbReference>
<keyword evidence="2" id="KW-1185">Reference proteome</keyword>
<proteinExistence type="predicted"/>
<dbReference type="AlphaFoldDB" id="A0AAV8YYP9"/>
<name>A0AAV8YYP9_9CUCU</name>
<protein>
    <submittedName>
        <fullName evidence="1">Uncharacterized protein</fullName>
    </submittedName>
</protein>
<gene>
    <name evidence="1" type="ORF">NQ318_014062</name>
</gene>
<sequence length="98" mass="11622">MEDPPTVCYQVLLQSVLDTVQRILLQNLNMPTDTVFFHEPRFFGGLKRDVKRPKTIRAQDGPQRQKWTKTLKKIRKLIREDRRLSIRGLSEITDEIQM</sequence>
<reference evidence="1" key="1">
    <citation type="journal article" date="2023" name="Insect Mol. Biol.">
        <title>Genome sequencing provides insights into the evolution of gene families encoding plant cell wall-degrading enzymes in longhorned beetles.</title>
        <authorList>
            <person name="Shin N.R."/>
            <person name="Okamura Y."/>
            <person name="Kirsch R."/>
            <person name="Pauchet Y."/>
        </authorList>
    </citation>
    <scope>NUCLEOTIDE SEQUENCE</scope>
    <source>
        <strain evidence="1">AMC_N1</strain>
    </source>
</reference>
<accession>A0AAV8YYP9</accession>
<dbReference type="Proteomes" id="UP001162162">
    <property type="component" value="Unassembled WGS sequence"/>
</dbReference>
<organism evidence="1 2">
    <name type="scientific">Aromia moschata</name>
    <dbReference type="NCBI Taxonomy" id="1265417"/>
    <lineage>
        <taxon>Eukaryota</taxon>
        <taxon>Metazoa</taxon>
        <taxon>Ecdysozoa</taxon>
        <taxon>Arthropoda</taxon>
        <taxon>Hexapoda</taxon>
        <taxon>Insecta</taxon>
        <taxon>Pterygota</taxon>
        <taxon>Neoptera</taxon>
        <taxon>Endopterygota</taxon>
        <taxon>Coleoptera</taxon>
        <taxon>Polyphaga</taxon>
        <taxon>Cucujiformia</taxon>
        <taxon>Chrysomeloidea</taxon>
        <taxon>Cerambycidae</taxon>
        <taxon>Cerambycinae</taxon>
        <taxon>Callichromatini</taxon>
        <taxon>Aromia</taxon>
    </lineage>
</organism>
<evidence type="ECO:0000313" key="1">
    <source>
        <dbReference type="EMBL" id="KAJ8956707.1"/>
    </source>
</evidence>
<evidence type="ECO:0000313" key="2">
    <source>
        <dbReference type="Proteomes" id="UP001162162"/>
    </source>
</evidence>